<feature type="domain" description="DUF6249" evidence="2">
    <location>
        <begin position="8"/>
        <end position="115"/>
    </location>
</feature>
<evidence type="ECO:0000256" key="1">
    <source>
        <dbReference type="SAM" id="Phobius"/>
    </source>
</evidence>
<keyword evidence="4" id="KW-1185">Reference proteome</keyword>
<keyword evidence="1" id="KW-0812">Transmembrane</keyword>
<dbReference type="Pfam" id="PF19762">
    <property type="entry name" value="DUF6249"/>
    <property type="match status" value="1"/>
</dbReference>
<keyword evidence="1" id="KW-0472">Membrane</keyword>
<evidence type="ECO:0000259" key="2">
    <source>
        <dbReference type="Pfam" id="PF19762"/>
    </source>
</evidence>
<dbReference type="AlphaFoldDB" id="A0A193LCK6"/>
<feature type="transmembrane region" description="Helical" evidence="1">
    <location>
        <begin position="6"/>
        <end position="24"/>
    </location>
</feature>
<feature type="transmembrane region" description="Helical" evidence="1">
    <location>
        <begin position="68"/>
        <end position="85"/>
    </location>
</feature>
<gene>
    <name evidence="3" type="ORF">BA177_02530</name>
</gene>
<dbReference type="Proteomes" id="UP000092695">
    <property type="component" value="Chromosome"/>
</dbReference>
<dbReference type="OrthoDB" id="5737184at2"/>
<dbReference type="KEGG" id="woc:BA177_02530"/>
<dbReference type="EMBL" id="CP016268">
    <property type="protein sequence ID" value="ANO50242.1"/>
    <property type="molecule type" value="Genomic_DNA"/>
</dbReference>
<keyword evidence="1" id="KW-1133">Transmembrane helix</keyword>
<evidence type="ECO:0000313" key="3">
    <source>
        <dbReference type="EMBL" id="ANO50242.1"/>
    </source>
</evidence>
<organism evidence="3 4">
    <name type="scientific">Woeseia oceani</name>
    <dbReference type="NCBI Taxonomy" id="1548547"/>
    <lineage>
        <taxon>Bacteria</taxon>
        <taxon>Pseudomonadati</taxon>
        <taxon>Pseudomonadota</taxon>
        <taxon>Gammaproteobacteria</taxon>
        <taxon>Woeseiales</taxon>
        <taxon>Woeseiaceae</taxon>
        <taxon>Woeseia</taxon>
    </lineage>
</organism>
<dbReference type="InterPro" id="IPR046216">
    <property type="entry name" value="DUF6249"/>
</dbReference>
<dbReference type="STRING" id="1548547.BA177_02530"/>
<protein>
    <recommendedName>
        <fullName evidence="2">DUF6249 domain-containing protein</fullName>
    </recommendedName>
</protein>
<sequence>MSEELIPVVMFIMIGVVITTAFYFKHRTRAEIQKTVRVVLEKGQELSPELLDSLGEPKKSGNHDLRRALVFMALALATATFGYLLNEEDVAEKLVAIAMFPFFISLAYLAMWKLGKGEGSN</sequence>
<accession>A0A193LCK6</accession>
<evidence type="ECO:0000313" key="4">
    <source>
        <dbReference type="Proteomes" id="UP000092695"/>
    </source>
</evidence>
<proteinExistence type="predicted"/>
<reference evidence="3 4" key="1">
    <citation type="submission" date="2016-06" db="EMBL/GenBank/DDBJ databases">
        <title>Complete genome sequence of a deep-branching marine Gamma Proteobacterium Woeseia oceani type strain XK5.</title>
        <authorList>
            <person name="Mu D."/>
            <person name="Du Z."/>
        </authorList>
    </citation>
    <scope>NUCLEOTIDE SEQUENCE [LARGE SCALE GENOMIC DNA]</scope>
    <source>
        <strain evidence="3 4">XK5</strain>
    </source>
</reference>
<feature type="transmembrane region" description="Helical" evidence="1">
    <location>
        <begin position="91"/>
        <end position="111"/>
    </location>
</feature>
<name>A0A193LCK6_9GAMM</name>
<dbReference type="RefSeq" id="WP_068612457.1">
    <property type="nucleotide sequence ID" value="NZ_CP016268.1"/>
</dbReference>